<accession>A0AA46DXR6</accession>
<evidence type="ECO:0000256" key="1">
    <source>
        <dbReference type="ARBA" id="ARBA00010577"/>
    </source>
</evidence>
<evidence type="ECO:0000313" key="4">
    <source>
        <dbReference type="EMBL" id="TDT68548.1"/>
    </source>
</evidence>
<dbReference type="Pfam" id="PF03963">
    <property type="entry name" value="FlgD"/>
    <property type="match status" value="1"/>
</dbReference>
<sequence>MQITNTGLKIPKELQESSPVVNESQQLGKDDFMKLLVAEMTNQDPLDPKTNTESIAQMAQFSALEQGENLNKSFNSMLRFQTLNTLSSSAQMIGKYTRAKIDGEEVVGQIKSTHLENGQVFANVIDSENQEIKIPLETIVALSKEKFEEKGKTDSKKESLPKNVIDLS</sequence>
<reference evidence="4 5" key="1">
    <citation type="submission" date="2019-03" db="EMBL/GenBank/DDBJ databases">
        <title>Genomic Encyclopedia of Type Strains, Phase IV (KMG-IV): sequencing the most valuable type-strain genomes for metagenomic binning, comparative biology and taxonomic classification.</title>
        <authorList>
            <person name="Goeker M."/>
        </authorList>
    </citation>
    <scope>NUCLEOTIDE SEQUENCE [LARGE SCALE GENOMIC DNA]</scope>
    <source>
        <strain evidence="4 5">DSM 100055</strain>
    </source>
</reference>
<evidence type="ECO:0000256" key="2">
    <source>
        <dbReference type="ARBA" id="ARBA00022795"/>
    </source>
</evidence>
<feature type="compositionally biased region" description="Polar residues" evidence="3">
    <location>
        <begin position="16"/>
        <end position="26"/>
    </location>
</feature>
<comment type="similarity">
    <text evidence="1">Belongs to the FlgD family.</text>
</comment>
<evidence type="ECO:0000313" key="5">
    <source>
        <dbReference type="Proteomes" id="UP000294678"/>
    </source>
</evidence>
<gene>
    <name evidence="4" type="ORF">EV215_1615</name>
</gene>
<feature type="region of interest" description="Disordered" evidence="3">
    <location>
        <begin position="1"/>
        <end position="26"/>
    </location>
</feature>
<dbReference type="RefSeq" id="WP_134113482.1">
    <property type="nucleotide sequence ID" value="NZ_SOBG01000007.1"/>
</dbReference>
<evidence type="ECO:0000256" key="3">
    <source>
        <dbReference type="SAM" id="MobiDB-lite"/>
    </source>
</evidence>
<dbReference type="Proteomes" id="UP000294678">
    <property type="component" value="Unassembled WGS sequence"/>
</dbReference>
<keyword evidence="4" id="KW-0966">Cell projection</keyword>
<protein>
    <submittedName>
        <fullName evidence="4">Flagellar basal-body rod modification protein FlgD</fullName>
    </submittedName>
</protein>
<keyword evidence="2" id="KW-1005">Bacterial flagellum biogenesis</keyword>
<organism evidence="4 5">
    <name type="scientific">Hypnocyclicus thermotrophus</name>
    <dbReference type="NCBI Taxonomy" id="1627895"/>
    <lineage>
        <taxon>Bacteria</taxon>
        <taxon>Fusobacteriati</taxon>
        <taxon>Fusobacteriota</taxon>
        <taxon>Fusobacteriia</taxon>
        <taxon>Fusobacteriales</taxon>
        <taxon>Fusobacteriaceae</taxon>
        <taxon>Hypnocyclicus</taxon>
    </lineage>
</organism>
<dbReference type="AlphaFoldDB" id="A0AA46DXR6"/>
<keyword evidence="4" id="KW-0282">Flagellum</keyword>
<dbReference type="InterPro" id="IPR005648">
    <property type="entry name" value="FlgD"/>
</dbReference>
<comment type="caution">
    <text evidence="4">The sequence shown here is derived from an EMBL/GenBank/DDBJ whole genome shotgun (WGS) entry which is preliminary data.</text>
</comment>
<keyword evidence="5" id="KW-1185">Reference proteome</keyword>
<proteinExistence type="inferred from homology"/>
<feature type="compositionally biased region" description="Basic and acidic residues" evidence="3">
    <location>
        <begin position="147"/>
        <end position="160"/>
    </location>
</feature>
<name>A0AA46DXR6_9FUSO</name>
<dbReference type="GO" id="GO:0044781">
    <property type="term" value="P:bacterial-type flagellum organization"/>
    <property type="evidence" value="ECO:0007669"/>
    <property type="project" value="UniProtKB-KW"/>
</dbReference>
<dbReference type="EMBL" id="SOBG01000007">
    <property type="protein sequence ID" value="TDT68548.1"/>
    <property type="molecule type" value="Genomic_DNA"/>
</dbReference>
<feature type="region of interest" description="Disordered" evidence="3">
    <location>
        <begin position="147"/>
        <end position="168"/>
    </location>
</feature>
<keyword evidence="4" id="KW-0969">Cilium</keyword>